<dbReference type="Proteomes" id="UP000230233">
    <property type="component" value="Chromosome X"/>
</dbReference>
<sequence>MPESAADSSSDEVGLKDHPEHDWHDEKEDMLMMVMVVLLMLLSVVIWVAFCVAVRKTARKFIELKRQRRRQALITAAINRAASTNEADRHNVLPIYITTLAHELNVFGAREEELPTYEEALSMSCTPSPNPVAPSNNRDRVPPYKPRSGKAGGRVLRIAPDRPGSIPTIVLPPSYESSVRHEAMLSPGARVHSSPVPNSSNAAAPSTSTSPPIYTISGNMHITEC</sequence>
<dbReference type="OrthoDB" id="5832199at2759"/>
<name>A0A2G5T1M3_9PELO</name>
<evidence type="ECO:0000256" key="2">
    <source>
        <dbReference type="SAM" id="Phobius"/>
    </source>
</evidence>
<dbReference type="EMBL" id="PDUG01000006">
    <property type="protein sequence ID" value="PIC21305.1"/>
    <property type="molecule type" value="Genomic_DNA"/>
</dbReference>
<comment type="caution">
    <text evidence="3">The sequence shown here is derived from an EMBL/GenBank/DDBJ whole genome shotgun (WGS) entry which is preliminary data.</text>
</comment>
<feature type="region of interest" description="Disordered" evidence="1">
    <location>
        <begin position="187"/>
        <end position="217"/>
    </location>
</feature>
<evidence type="ECO:0000313" key="4">
    <source>
        <dbReference type="Proteomes" id="UP000230233"/>
    </source>
</evidence>
<gene>
    <name evidence="3" type="primary">Cni-C04A11.1</name>
    <name evidence="3" type="synonym">Cnig_chr_X.g26190</name>
    <name evidence="3" type="ORF">B9Z55_026190</name>
</gene>
<feature type="compositionally biased region" description="Low complexity" evidence="1">
    <location>
        <begin position="193"/>
        <end position="212"/>
    </location>
</feature>
<keyword evidence="2" id="KW-0812">Transmembrane</keyword>
<keyword evidence="2" id="KW-0472">Membrane</keyword>
<feature type="region of interest" description="Disordered" evidence="1">
    <location>
        <begin position="1"/>
        <end position="21"/>
    </location>
</feature>
<dbReference type="AlphaFoldDB" id="A0A2G5T1M3"/>
<keyword evidence="2" id="KW-1133">Transmembrane helix</keyword>
<keyword evidence="4" id="KW-1185">Reference proteome</keyword>
<evidence type="ECO:0000313" key="3">
    <source>
        <dbReference type="EMBL" id="PIC21305.1"/>
    </source>
</evidence>
<accession>A0A2G5T1M3</accession>
<reference evidence="4" key="1">
    <citation type="submission" date="2017-10" db="EMBL/GenBank/DDBJ databases">
        <title>Rapid genome shrinkage in a self-fertile nematode reveals novel sperm competition proteins.</title>
        <authorList>
            <person name="Yin D."/>
            <person name="Schwarz E.M."/>
            <person name="Thomas C.G."/>
            <person name="Felde R.L."/>
            <person name="Korf I.F."/>
            <person name="Cutter A.D."/>
            <person name="Schartner C.M."/>
            <person name="Ralston E.J."/>
            <person name="Meyer B.J."/>
            <person name="Haag E.S."/>
        </authorList>
    </citation>
    <scope>NUCLEOTIDE SEQUENCE [LARGE SCALE GENOMIC DNA]</scope>
    <source>
        <strain evidence="4">JU1422</strain>
    </source>
</reference>
<feature type="region of interest" description="Disordered" evidence="1">
    <location>
        <begin position="122"/>
        <end position="159"/>
    </location>
</feature>
<feature type="transmembrane region" description="Helical" evidence="2">
    <location>
        <begin position="30"/>
        <end position="54"/>
    </location>
</feature>
<protein>
    <submittedName>
        <fullName evidence="3">Uncharacterized protein</fullName>
    </submittedName>
</protein>
<organism evidence="3 4">
    <name type="scientific">Caenorhabditis nigoni</name>
    <dbReference type="NCBI Taxonomy" id="1611254"/>
    <lineage>
        <taxon>Eukaryota</taxon>
        <taxon>Metazoa</taxon>
        <taxon>Ecdysozoa</taxon>
        <taxon>Nematoda</taxon>
        <taxon>Chromadorea</taxon>
        <taxon>Rhabditida</taxon>
        <taxon>Rhabditina</taxon>
        <taxon>Rhabditomorpha</taxon>
        <taxon>Rhabditoidea</taxon>
        <taxon>Rhabditidae</taxon>
        <taxon>Peloderinae</taxon>
        <taxon>Caenorhabditis</taxon>
    </lineage>
</organism>
<proteinExistence type="predicted"/>
<evidence type="ECO:0000256" key="1">
    <source>
        <dbReference type="SAM" id="MobiDB-lite"/>
    </source>
</evidence>